<reference evidence="1 2" key="1">
    <citation type="submission" date="2018-10" db="EMBL/GenBank/DDBJ databases">
        <title>Genomic Encyclopedia of Type Strains, Phase IV (KMG-IV): sequencing the most valuable type-strain genomes for metagenomic binning, comparative biology and taxonomic classification.</title>
        <authorList>
            <person name="Goeker M."/>
        </authorList>
    </citation>
    <scope>NUCLEOTIDE SEQUENCE [LARGE SCALE GENOMIC DNA]</scope>
    <source>
        <strain evidence="1 2">DSM 22228</strain>
    </source>
</reference>
<dbReference type="EMBL" id="RBWY01000001">
    <property type="protein sequence ID" value="RKS87296.1"/>
    <property type="molecule type" value="Genomic_DNA"/>
</dbReference>
<organism evidence="1 2">
    <name type="scientific">Orbus hercynius</name>
    <dbReference type="NCBI Taxonomy" id="593135"/>
    <lineage>
        <taxon>Bacteria</taxon>
        <taxon>Pseudomonadati</taxon>
        <taxon>Pseudomonadota</taxon>
        <taxon>Gammaproteobacteria</taxon>
        <taxon>Orbales</taxon>
        <taxon>Orbaceae</taxon>
        <taxon>Orbus</taxon>
    </lineage>
</organism>
<dbReference type="InterPro" id="IPR011335">
    <property type="entry name" value="Restrct_endonuc-II-like"/>
</dbReference>
<sequence>MLVRCSSLHKIMSGPREKDGTNKLSDTAKSYVREVAKLDLFSYENFDGNKYTEKGNFLEDIAIQSSGLIRARKYQKHDGRINNDWITGECDILDKKISLIIDIKNSWDIGTHPFFKDEAEIKAKKAGYDIQVQGYMWLYDVEKADIDFWLFPASEEMLSPYEDRTKLIDLVEAIPLRKRVTTISFIRDESLIEKIKVKSELAQEYYEQLIKELN</sequence>
<protein>
    <recommendedName>
        <fullName evidence="3">Translocation protein TolB</fullName>
    </recommendedName>
</protein>
<proteinExistence type="predicted"/>
<evidence type="ECO:0000313" key="2">
    <source>
        <dbReference type="Proteomes" id="UP000278542"/>
    </source>
</evidence>
<name>A0A495RJF5_9GAMM</name>
<comment type="caution">
    <text evidence="1">The sequence shown here is derived from an EMBL/GenBank/DDBJ whole genome shotgun (WGS) entry which is preliminary data.</text>
</comment>
<keyword evidence="2" id="KW-1185">Reference proteome</keyword>
<dbReference type="Proteomes" id="UP000278542">
    <property type="component" value="Unassembled WGS sequence"/>
</dbReference>
<dbReference type="SUPFAM" id="SSF52980">
    <property type="entry name" value="Restriction endonuclease-like"/>
    <property type="match status" value="1"/>
</dbReference>
<evidence type="ECO:0000313" key="1">
    <source>
        <dbReference type="EMBL" id="RKS87296.1"/>
    </source>
</evidence>
<gene>
    <name evidence="1" type="ORF">DES39_0516</name>
</gene>
<dbReference type="InterPro" id="IPR011604">
    <property type="entry name" value="PDDEXK-like_dom_sf"/>
</dbReference>
<dbReference type="RefSeq" id="WP_211324593.1">
    <property type="nucleotide sequence ID" value="NZ_RBWY01000001.1"/>
</dbReference>
<dbReference type="Gene3D" id="3.90.320.10">
    <property type="match status" value="1"/>
</dbReference>
<dbReference type="AlphaFoldDB" id="A0A495RJF5"/>
<accession>A0A495RJF5</accession>
<evidence type="ECO:0008006" key="3">
    <source>
        <dbReference type="Google" id="ProtNLM"/>
    </source>
</evidence>